<keyword evidence="5" id="KW-1185">Reference proteome</keyword>
<gene>
    <name evidence="4" type="ORF">OJ997_06765</name>
</gene>
<dbReference type="InterPro" id="IPR009057">
    <property type="entry name" value="Homeodomain-like_sf"/>
</dbReference>
<dbReference type="PRINTS" id="PR00455">
    <property type="entry name" value="HTHTETR"/>
</dbReference>
<evidence type="ECO:0000313" key="4">
    <source>
        <dbReference type="EMBL" id="MDA0179990.1"/>
    </source>
</evidence>
<dbReference type="GO" id="GO:0003700">
    <property type="term" value="F:DNA-binding transcription factor activity"/>
    <property type="evidence" value="ECO:0007669"/>
    <property type="project" value="TreeGrafter"/>
</dbReference>
<sequence>MFELPQFQEQPRERADAARNRERILAAAGTLVAESGIDSVSMEDVAKAACVGTGTLYRRFGDRAGLAFALLDDQTKDFQDALIAGPPPLGPGIPAAQRLHAFGAGFLDLLETHAPLMVAAAPSVKESAGVLGLYSTHLRILLEEATPHLDPRYTAEALLAMLDPAYHLRMRRLLGYSLDQLVAGWDGLIDAITATPRP</sequence>
<organism evidence="4 5">
    <name type="scientific">Solirubrobacter phytolaccae</name>
    <dbReference type="NCBI Taxonomy" id="1404360"/>
    <lineage>
        <taxon>Bacteria</taxon>
        <taxon>Bacillati</taxon>
        <taxon>Actinomycetota</taxon>
        <taxon>Thermoleophilia</taxon>
        <taxon>Solirubrobacterales</taxon>
        <taxon>Solirubrobacteraceae</taxon>
        <taxon>Solirubrobacter</taxon>
    </lineage>
</organism>
<dbReference type="InterPro" id="IPR050109">
    <property type="entry name" value="HTH-type_TetR-like_transc_reg"/>
</dbReference>
<dbReference type="PROSITE" id="PS50977">
    <property type="entry name" value="HTH_TETR_2"/>
    <property type="match status" value="1"/>
</dbReference>
<protein>
    <submittedName>
        <fullName evidence="4">TetR/AcrR family transcriptional regulator</fullName>
    </submittedName>
</protein>
<comment type="caution">
    <text evidence="4">The sequence shown here is derived from an EMBL/GenBank/DDBJ whole genome shotgun (WGS) entry which is preliminary data.</text>
</comment>
<dbReference type="PANTHER" id="PTHR30055">
    <property type="entry name" value="HTH-TYPE TRANSCRIPTIONAL REGULATOR RUTR"/>
    <property type="match status" value="1"/>
</dbReference>
<keyword evidence="1 2" id="KW-0238">DNA-binding</keyword>
<dbReference type="InterPro" id="IPR001647">
    <property type="entry name" value="HTH_TetR"/>
</dbReference>
<name>A0A9X3SA69_9ACTN</name>
<dbReference type="SUPFAM" id="SSF46689">
    <property type="entry name" value="Homeodomain-like"/>
    <property type="match status" value="1"/>
</dbReference>
<feature type="DNA-binding region" description="H-T-H motif" evidence="2">
    <location>
        <begin position="41"/>
        <end position="60"/>
    </location>
</feature>
<dbReference type="Proteomes" id="UP001147653">
    <property type="component" value="Unassembled WGS sequence"/>
</dbReference>
<reference evidence="4" key="1">
    <citation type="submission" date="2022-10" db="EMBL/GenBank/DDBJ databases">
        <title>The WGS of Solirubrobacter phytolaccae KCTC 29190.</title>
        <authorList>
            <person name="Jiang Z."/>
        </authorList>
    </citation>
    <scope>NUCLEOTIDE SEQUENCE</scope>
    <source>
        <strain evidence="4">KCTC 29190</strain>
    </source>
</reference>
<dbReference type="Gene3D" id="1.10.357.10">
    <property type="entry name" value="Tetracycline Repressor, domain 2"/>
    <property type="match status" value="1"/>
</dbReference>
<feature type="domain" description="HTH tetR-type" evidence="3">
    <location>
        <begin position="18"/>
        <end position="78"/>
    </location>
</feature>
<evidence type="ECO:0000256" key="2">
    <source>
        <dbReference type="PROSITE-ProRule" id="PRU00335"/>
    </source>
</evidence>
<evidence type="ECO:0000259" key="3">
    <source>
        <dbReference type="PROSITE" id="PS50977"/>
    </source>
</evidence>
<dbReference type="AlphaFoldDB" id="A0A9X3SA69"/>
<proteinExistence type="predicted"/>
<dbReference type="GO" id="GO:0000976">
    <property type="term" value="F:transcription cis-regulatory region binding"/>
    <property type="evidence" value="ECO:0007669"/>
    <property type="project" value="TreeGrafter"/>
</dbReference>
<dbReference type="RefSeq" id="WP_270024301.1">
    <property type="nucleotide sequence ID" value="NZ_JAPDDP010000008.1"/>
</dbReference>
<evidence type="ECO:0000256" key="1">
    <source>
        <dbReference type="ARBA" id="ARBA00023125"/>
    </source>
</evidence>
<evidence type="ECO:0000313" key="5">
    <source>
        <dbReference type="Proteomes" id="UP001147653"/>
    </source>
</evidence>
<accession>A0A9X3SA69</accession>
<dbReference type="Pfam" id="PF00440">
    <property type="entry name" value="TetR_N"/>
    <property type="match status" value="1"/>
</dbReference>
<dbReference type="EMBL" id="JAPDDP010000008">
    <property type="protein sequence ID" value="MDA0179990.1"/>
    <property type="molecule type" value="Genomic_DNA"/>
</dbReference>
<dbReference type="PANTHER" id="PTHR30055:SF209">
    <property type="entry name" value="POSSIBLE TRANSCRIPTIONAL REGULATORY PROTEIN (PROBABLY TETR-FAMILY)"/>
    <property type="match status" value="1"/>
</dbReference>